<keyword evidence="2" id="KW-1185">Reference proteome</keyword>
<name>A0A1G6V9F6_9ACTN</name>
<sequence length="130" mass="13976">MTDPQRSLENLAAVVDRAAEMAERLDQGAKVPPVAVEACDGGLRVIAAPPGFIKVEIREPRVLQRGAAEIEKEIGRAANEALHRLRQSMSAAVPVDPAEVAREFATISAQGRRSFAELLDAARRLPGDAR</sequence>
<dbReference type="EMBL" id="FNAD01000004">
    <property type="protein sequence ID" value="SDD50033.1"/>
    <property type="molecule type" value="Genomic_DNA"/>
</dbReference>
<accession>A0A1G6V9F6</accession>
<organism evidence="1 2">
    <name type="scientific">Glycomyces harbinensis</name>
    <dbReference type="NCBI Taxonomy" id="58114"/>
    <lineage>
        <taxon>Bacteria</taxon>
        <taxon>Bacillati</taxon>
        <taxon>Actinomycetota</taxon>
        <taxon>Actinomycetes</taxon>
        <taxon>Glycomycetales</taxon>
        <taxon>Glycomycetaceae</taxon>
        <taxon>Glycomyces</taxon>
    </lineage>
</organism>
<evidence type="ECO:0000313" key="2">
    <source>
        <dbReference type="Proteomes" id="UP000198949"/>
    </source>
</evidence>
<gene>
    <name evidence="1" type="ORF">SAMN05216270_104284</name>
</gene>
<dbReference type="RefSeq" id="WP_091032499.1">
    <property type="nucleotide sequence ID" value="NZ_FNAD01000004.1"/>
</dbReference>
<dbReference type="Proteomes" id="UP000198949">
    <property type="component" value="Unassembled WGS sequence"/>
</dbReference>
<protein>
    <recommendedName>
        <fullName evidence="3">YbaB/EbfC DNA-binding family protein</fullName>
    </recommendedName>
</protein>
<evidence type="ECO:0000313" key="1">
    <source>
        <dbReference type="EMBL" id="SDD50033.1"/>
    </source>
</evidence>
<proteinExistence type="predicted"/>
<reference evidence="2" key="1">
    <citation type="submission" date="2016-10" db="EMBL/GenBank/DDBJ databases">
        <authorList>
            <person name="Varghese N."/>
            <person name="Submissions S."/>
        </authorList>
    </citation>
    <scope>NUCLEOTIDE SEQUENCE [LARGE SCALE GENOMIC DNA]</scope>
    <source>
        <strain evidence="2">CGMCC 4.3516</strain>
    </source>
</reference>
<dbReference type="AlphaFoldDB" id="A0A1G6V9F6"/>
<dbReference type="STRING" id="58114.SAMN05216270_104284"/>
<evidence type="ECO:0008006" key="3">
    <source>
        <dbReference type="Google" id="ProtNLM"/>
    </source>
</evidence>